<feature type="domain" description="Anti-sigma K factor RskA C-terminal" evidence="2">
    <location>
        <begin position="115"/>
        <end position="268"/>
    </location>
</feature>
<evidence type="ECO:0000259" key="2">
    <source>
        <dbReference type="Pfam" id="PF10099"/>
    </source>
</evidence>
<keyword evidence="4" id="KW-1185">Reference proteome</keyword>
<dbReference type="Pfam" id="PF10099">
    <property type="entry name" value="RskA_C"/>
    <property type="match status" value="1"/>
</dbReference>
<dbReference type="OrthoDB" id="1420916at2"/>
<dbReference type="InterPro" id="IPR051474">
    <property type="entry name" value="Anti-sigma-K/W_factor"/>
</dbReference>
<reference evidence="3 4" key="1">
    <citation type="submission" date="2019-07" db="EMBL/GenBank/DDBJ databases">
        <authorList>
            <person name="Kim J."/>
        </authorList>
    </citation>
    <scope>NUCLEOTIDE SEQUENCE [LARGE SCALE GENOMIC DNA]</scope>
    <source>
        <strain evidence="3 4">MJ1a</strain>
    </source>
</reference>
<dbReference type="AlphaFoldDB" id="A0A563UA50"/>
<keyword evidence="1" id="KW-0812">Transmembrane</keyword>
<comment type="caution">
    <text evidence="3">The sequence shown here is derived from an EMBL/GenBank/DDBJ whole genome shotgun (WGS) entry which is preliminary data.</text>
</comment>
<dbReference type="Proteomes" id="UP000318010">
    <property type="component" value="Unassembled WGS sequence"/>
</dbReference>
<dbReference type="PANTHER" id="PTHR37461:SF1">
    <property type="entry name" value="ANTI-SIGMA-K FACTOR RSKA"/>
    <property type="match status" value="1"/>
</dbReference>
<dbReference type="EMBL" id="VOEI01000001">
    <property type="protein sequence ID" value="TWR28210.1"/>
    <property type="molecule type" value="Genomic_DNA"/>
</dbReference>
<dbReference type="GO" id="GO:0006417">
    <property type="term" value="P:regulation of translation"/>
    <property type="evidence" value="ECO:0007669"/>
    <property type="project" value="TreeGrafter"/>
</dbReference>
<feature type="transmembrane region" description="Helical" evidence="1">
    <location>
        <begin position="112"/>
        <end position="132"/>
    </location>
</feature>
<protein>
    <submittedName>
        <fullName evidence="3">Anti-sigma factor</fullName>
    </submittedName>
</protein>
<organism evidence="3 4">
    <name type="scientific">Mucilaginibacter achroorhodeus</name>
    <dbReference type="NCBI Taxonomy" id="2599294"/>
    <lineage>
        <taxon>Bacteria</taxon>
        <taxon>Pseudomonadati</taxon>
        <taxon>Bacteroidota</taxon>
        <taxon>Sphingobacteriia</taxon>
        <taxon>Sphingobacteriales</taxon>
        <taxon>Sphingobacteriaceae</taxon>
        <taxon>Mucilaginibacter</taxon>
    </lineage>
</organism>
<keyword evidence="1" id="KW-1133">Transmembrane helix</keyword>
<name>A0A563UA50_9SPHI</name>
<gene>
    <name evidence="3" type="ORF">FPZ42_03075</name>
</gene>
<evidence type="ECO:0000313" key="3">
    <source>
        <dbReference type="EMBL" id="TWR28210.1"/>
    </source>
</evidence>
<dbReference type="InterPro" id="IPR018764">
    <property type="entry name" value="RskA_C"/>
</dbReference>
<keyword evidence="1" id="KW-0472">Membrane</keyword>
<dbReference type="PANTHER" id="PTHR37461">
    <property type="entry name" value="ANTI-SIGMA-K FACTOR RSKA"/>
    <property type="match status" value="1"/>
</dbReference>
<sequence length="278" mass="31290">MEDVKAYIESGVLELYVLGDLTPDERLEVERMALKYPAVKAEIAEIEKSMEMYAQEHAIEPSENLKDKIVNSTLVNLGDDRIFTKQRKHTDEIAYEDDNVITMPKRTQFYKYAFAASVALLLISIYGLVNLYSQLQESNTQLAVLQADKTKFANQVNLKDEQLKLYLDTNYHIVRLKGLPKTPSASMVLAWNPSTQKVMVDMNAMKLPKHDAEHQYQLWALVKGKPVDMGIFDNATVDSAIVKEMKNVASAQGFAVTLEPKGGSINPTLNQMVVIGQF</sequence>
<proteinExistence type="predicted"/>
<dbReference type="GO" id="GO:0005886">
    <property type="term" value="C:plasma membrane"/>
    <property type="evidence" value="ECO:0007669"/>
    <property type="project" value="InterPro"/>
</dbReference>
<evidence type="ECO:0000256" key="1">
    <source>
        <dbReference type="SAM" id="Phobius"/>
    </source>
</evidence>
<dbReference type="RefSeq" id="WP_146269006.1">
    <property type="nucleotide sequence ID" value="NZ_VOEI01000001.1"/>
</dbReference>
<dbReference type="GO" id="GO:0016989">
    <property type="term" value="F:sigma factor antagonist activity"/>
    <property type="evidence" value="ECO:0007669"/>
    <property type="project" value="TreeGrafter"/>
</dbReference>
<evidence type="ECO:0000313" key="4">
    <source>
        <dbReference type="Proteomes" id="UP000318010"/>
    </source>
</evidence>
<accession>A0A563UA50</accession>